<dbReference type="InterPro" id="IPR004089">
    <property type="entry name" value="MCPsignal_dom"/>
</dbReference>
<dbReference type="EMBL" id="SUPK01000003">
    <property type="protein sequence ID" value="TJY42709.1"/>
    <property type="molecule type" value="Genomic_DNA"/>
</dbReference>
<dbReference type="PROSITE" id="PS50111">
    <property type="entry name" value="CHEMOTAXIS_TRANSDUC_2"/>
    <property type="match status" value="1"/>
</dbReference>
<dbReference type="CDD" id="cd06225">
    <property type="entry name" value="HAMP"/>
    <property type="match status" value="1"/>
</dbReference>
<keyword evidence="12" id="KW-1185">Reference proteome</keyword>
<keyword evidence="7" id="KW-0175">Coiled coil</keyword>
<dbReference type="AlphaFoldDB" id="A0A4V5LSD9"/>
<evidence type="ECO:0000256" key="2">
    <source>
        <dbReference type="ARBA" id="ARBA00022475"/>
    </source>
</evidence>
<dbReference type="PANTHER" id="PTHR32089:SF112">
    <property type="entry name" value="LYSOZYME-LIKE PROTEIN-RELATED"/>
    <property type="match status" value="1"/>
</dbReference>
<evidence type="ECO:0000313" key="11">
    <source>
        <dbReference type="EMBL" id="TJY42709.1"/>
    </source>
</evidence>
<comment type="subcellular location">
    <subcellularLocation>
        <location evidence="1">Cell membrane</location>
    </subcellularLocation>
</comment>
<keyword evidence="8" id="KW-0812">Transmembrane</keyword>
<comment type="similarity">
    <text evidence="5">Belongs to the methyl-accepting chemotaxis (MCP) protein family.</text>
</comment>
<accession>A0A4V5LSD9</accession>
<keyword evidence="4 6" id="KW-0807">Transducer</keyword>
<feature type="domain" description="Methyl-accepting transducer" evidence="9">
    <location>
        <begin position="298"/>
        <end position="534"/>
    </location>
</feature>
<feature type="coiled-coil region" evidence="7">
    <location>
        <begin position="369"/>
        <end position="396"/>
    </location>
</feature>
<feature type="transmembrane region" description="Helical" evidence="8">
    <location>
        <begin position="204"/>
        <end position="225"/>
    </location>
</feature>
<dbReference type="Proteomes" id="UP000309673">
    <property type="component" value="Unassembled WGS sequence"/>
</dbReference>
<dbReference type="InterPro" id="IPR003660">
    <property type="entry name" value="HAMP_dom"/>
</dbReference>
<evidence type="ECO:0000256" key="6">
    <source>
        <dbReference type="PROSITE-ProRule" id="PRU00284"/>
    </source>
</evidence>
<protein>
    <submittedName>
        <fullName evidence="11">Methyl-accepting chemotaxis protein</fullName>
    </submittedName>
</protein>
<dbReference type="Gene3D" id="1.10.287.950">
    <property type="entry name" value="Methyl-accepting chemotaxis protein"/>
    <property type="match status" value="1"/>
</dbReference>
<gene>
    <name evidence="11" type="ORF">E5161_07645</name>
</gene>
<evidence type="ECO:0000313" key="12">
    <source>
        <dbReference type="Proteomes" id="UP000309673"/>
    </source>
</evidence>
<name>A0A4V5LSD9_9BACL</name>
<evidence type="ECO:0000256" key="8">
    <source>
        <dbReference type="SAM" id="Phobius"/>
    </source>
</evidence>
<evidence type="ECO:0000256" key="1">
    <source>
        <dbReference type="ARBA" id="ARBA00004236"/>
    </source>
</evidence>
<keyword evidence="2" id="KW-1003">Cell membrane</keyword>
<proteinExistence type="inferred from homology"/>
<dbReference type="Gene3D" id="6.10.340.10">
    <property type="match status" value="1"/>
</dbReference>
<reference evidence="11 12" key="1">
    <citation type="submission" date="2019-04" db="EMBL/GenBank/DDBJ databases">
        <title>Cohnella sp. nov., isolated from soil.</title>
        <authorList>
            <person name="Kim W."/>
        </authorList>
    </citation>
    <scope>NUCLEOTIDE SEQUENCE [LARGE SCALE GENOMIC DNA]</scope>
    <source>
        <strain evidence="11 12">CAU 1483</strain>
    </source>
</reference>
<dbReference type="Pfam" id="PF00015">
    <property type="entry name" value="MCPsignal"/>
    <property type="match status" value="1"/>
</dbReference>
<evidence type="ECO:0000259" key="9">
    <source>
        <dbReference type="PROSITE" id="PS50111"/>
    </source>
</evidence>
<keyword evidence="3 8" id="KW-0472">Membrane</keyword>
<dbReference type="GO" id="GO:0005886">
    <property type="term" value="C:plasma membrane"/>
    <property type="evidence" value="ECO:0007669"/>
    <property type="project" value="UniProtKB-SubCell"/>
</dbReference>
<evidence type="ECO:0000256" key="3">
    <source>
        <dbReference type="ARBA" id="ARBA00023136"/>
    </source>
</evidence>
<dbReference type="SMART" id="SM00304">
    <property type="entry name" value="HAMP"/>
    <property type="match status" value="1"/>
</dbReference>
<dbReference type="Pfam" id="PF00672">
    <property type="entry name" value="HAMP"/>
    <property type="match status" value="1"/>
</dbReference>
<dbReference type="PROSITE" id="PS50885">
    <property type="entry name" value="HAMP"/>
    <property type="match status" value="1"/>
</dbReference>
<dbReference type="SMART" id="SM00283">
    <property type="entry name" value="MA"/>
    <property type="match status" value="1"/>
</dbReference>
<dbReference type="PANTHER" id="PTHR32089">
    <property type="entry name" value="METHYL-ACCEPTING CHEMOTAXIS PROTEIN MCPB"/>
    <property type="match status" value="1"/>
</dbReference>
<feature type="domain" description="HAMP" evidence="10">
    <location>
        <begin position="226"/>
        <end position="279"/>
    </location>
</feature>
<dbReference type="SUPFAM" id="SSF58104">
    <property type="entry name" value="Methyl-accepting chemotaxis protein (MCP) signaling domain"/>
    <property type="match status" value="1"/>
</dbReference>
<organism evidence="11 12">
    <name type="scientific">Cohnella pontilimi</name>
    <dbReference type="NCBI Taxonomy" id="2564100"/>
    <lineage>
        <taxon>Bacteria</taxon>
        <taxon>Bacillati</taxon>
        <taxon>Bacillota</taxon>
        <taxon>Bacilli</taxon>
        <taxon>Bacillales</taxon>
        <taxon>Paenibacillaceae</taxon>
        <taxon>Cohnella</taxon>
    </lineage>
</organism>
<dbReference type="OrthoDB" id="9760371at2"/>
<sequence>MMKEPTPHMISRLSVRSKLLTMLLIPLLLYAATAVYLIQTQNSNIDKLTKLLYDTTYQTDSLVLNADRDMYQALSAYQTIQAQPAAADRDAAVKDFKENAAQVNDRLKKTINLLNEYGLSDVIKASNGATVKDTITQVVLNFNQWTFAVTEHIDKNEFPADQEKELLAKFMTAREGVNQFGDIIDLYATSKVDEINKQKNTTSISTLSFIVLASVLLIGLGSVIIRQINRVVRAVLERTRRVSEGDLQTPPETRYPEDELGQILQSVDTMTGNMRELIGQISDNARTVAAASEEMSVGARESAASSEHVAQNIQEVTSLVEVQSTIAEESGRAMEQMTIGVQRIAESTGVISEHASQTNRKADEGHEKLLELKHQLDQMTQSIEDLSRSITVLNEKSGQIGEITERITEFANQTGILSLNASIEAARAGEQGRGFAVVAAEIRKLAAGSLESANVINSLIADTRKEINRTSSHMQTTTKQASQSAVIMEDVAQGFQTIVESIQQVAAQIQDTSAVTEQMSASSEEVSASLEQQSNSAREIAGKAQNVAASTEEQLALVDNIARTSERLQDIVGQLNRSVESFKL</sequence>
<evidence type="ECO:0000256" key="4">
    <source>
        <dbReference type="ARBA" id="ARBA00023224"/>
    </source>
</evidence>
<evidence type="ECO:0000259" key="10">
    <source>
        <dbReference type="PROSITE" id="PS50885"/>
    </source>
</evidence>
<evidence type="ECO:0000256" key="7">
    <source>
        <dbReference type="SAM" id="Coils"/>
    </source>
</evidence>
<comment type="caution">
    <text evidence="11">The sequence shown here is derived from an EMBL/GenBank/DDBJ whole genome shotgun (WGS) entry which is preliminary data.</text>
</comment>
<keyword evidence="8" id="KW-1133">Transmembrane helix</keyword>
<evidence type="ECO:0000256" key="5">
    <source>
        <dbReference type="ARBA" id="ARBA00029447"/>
    </source>
</evidence>
<dbReference type="GO" id="GO:0007165">
    <property type="term" value="P:signal transduction"/>
    <property type="evidence" value="ECO:0007669"/>
    <property type="project" value="UniProtKB-KW"/>
</dbReference>